<keyword evidence="1" id="KW-1133">Transmembrane helix</keyword>
<sequence>MAEDKKVQGTLSMDAMDDENPFEECEPWSPIETKLVVGSFITAGICLVIFGYLINKFILS</sequence>
<dbReference type="RefSeq" id="WP_069857419.1">
    <property type="nucleotide sequence ID" value="NZ_BDFE01000008.1"/>
</dbReference>
<keyword evidence="1" id="KW-0812">Transmembrane</keyword>
<dbReference type="OrthoDB" id="9799787at2"/>
<organism evidence="2 3">
    <name type="scientific">Desulfoplanes formicivorans</name>
    <dbReference type="NCBI Taxonomy" id="1592317"/>
    <lineage>
        <taxon>Bacteria</taxon>
        <taxon>Pseudomonadati</taxon>
        <taxon>Thermodesulfobacteriota</taxon>
        <taxon>Desulfovibrionia</taxon>
        <taxon>Desulfovibrionales</taxon>
        <taxon>Desulfoplanaceae</taxon>
        <taxon>Desulfoplanes</taxon>
    </lineage>
</organism>
<dbReference type="EMBL" id="BDFE01000008">
    <property type="protein sequence ID" value="GAU07920.1"/>
    <property type="molecule type" value="Genomic_DNA"/>
</dbReference>
<protein>
    <submittedName>
        <fullName evidence="2">Uncharacterized protein</fullName>
    </submittedName>
</protein>
<dbReference type="AlphaFoldDB" id="A0A194AFE6"/>
<evidence type="ECO:0000256" key="1">
    <source>
        <dbReference type="SAM" id="Phobius"/>
    </source>
</evidence>
<comment type="caution">
    <text evidence="2">The sequence shown here is derived from an EMBL/GenBank/DDBJ whole genome shotgun (WGS) entry which is preliminary data.</text>
</comment>
<reference evidence="3" key="1">
    <citation type="submission" date="2016-06" db="EMBL/GenBank/DDBJ databases">
        <title>Draft genome sequence of Desulfoplanes formicivorans strain Pf12B.</title>
        <authorList>
            <person name="Watanabe M."/>
            <person name="Kojima H."/>
            <person name="Fukui M."/>
        </authorList>
    </citation>
    <scope>NUCLEOTIDE SEQUENCE [LARGE SCALE GENOMIC DNA]</scope>
    <source>
        <strain evidence="3">Pf12B</strain>
    </source>
</reference>
<feature type="transmembrane region" description="Helical" evidence="1">
    <location>
        <begin position="35"/>
        <end position="54"/>
    </location>
</feature>
<keyword evidence="1" id="KW-0472">Membrane</keyword>
<proteinExistence type="predicted"/>
<dbReference type="STRING" id="1592317.DPF_0619"/>
<gene>
    <name evidence="2" type="ORF">DPF_0619</name>
</gene>
<accession>A0A194AFE6</accession>
<evidence type="ECO:0000313" key="3">
    <source>
        <dbReference type="Proteomes" id="UP000095200"/>
    </source>
</evidence>
<keyword evidence="3" id="KW-1185">Reference proteome</keyword>
<name>A0A194AFE6_9BACT</name>
<evidence type="ECO:0000313" key="2">
    <source>
        <dbReference type="EMBL" id="GAU07920.1"/>
    </source>
</evidence>
<dbReference type="Proteomes" id="UP000095200">
    <property type="component" value="Unassembled WGS sequence"/>
</dbReference>